<feature type="transmembrane region" description="Helical" evidence="12">
    <location>
        <begin position="246"/>
        <end position="263"/>
    </location>
</feature>
<feature type="transmembrane region" description="Helical" evidence="12">
    <location>
        <begin position="606"/>
        <end position="628"/>
    </location>
</feature>
<evidence type="ECO:0000256" key="8">
    <source>
        <dbReference type="ARBA" id="ARBA00022989"/>
    </source>
</evidence>
<evidence type="ECO:0000256" key="4">
    <source>
        <dbReference type="ARBA" id="ARBA00022475"/>
    </source>
</evidence>
<accession>A0A811G224</accession>
<comment type="function">
    <text evidence="1">Arabinosyl transferase responsible for the polymerization of arabinose into the arabinan of arabinogalactan.</text>
</comment>
<feature type="transmembrane region" description="Helical" evidence="12">
    <location>
        <begin position="517"/>
        <end position="538"/>
    </location>
</feature>
<dbReference type="GO" id="GO:0071555">
    <property type="term" value="P:cell wall organization"/>
    <property type="evidence" value="ECO:0007669"/>
    <property type="project" value="UniProtKB-KW"/>
</dbReference>
<feature type="transmembrane region" description="Helical" evidence="12">
    <location>
        <begin position="576"/>
        <end position="599"/>
    </location>
</feature>
<dbReference type="Proteomes" id="UP000480222">
    <property type="component" value="Unassembled WGS sequence"/>
</dbReference>
<dbReference type="InterPro" id="IPR032731">
    <property type="entry name" value="Arabino_trans_C"/>
</dbReference>
<feature type="region of interest" description="Disordered" evidence="11">
    <location>
        <begin position="784"/>
        <end position="865"/>
    </location>
</feature>
<protein>
    <submittedName>
        <fullName evidence="16">Arabinosyltransferase</fullName>
    </submittedName>
</protein>
<keyword evidence="7 12" id="KW-0812">Transmembrane</keyword>
<evidence type="ECO:0000256" key="1">
    <source>
        <dbReference type="ARBA" id="ARBA00003001"/>
    </source>
</evidence>
<feature type="transmembrane region" description="Helical" evidence="12">
    <location>
        <begin position="406"/>
        <end position="431"/>
    </location>
</feature>
<feature type="transmembrane region" description="Helical" evidence="12">
    <location>
        <begin position="648"/>
        <end position="668"/>
    </location>
</feature>
<evidence type="ECO:0000256" key="6">
    <source>
        <dbReference type="ARBA" id="ARBA00022679"/>
    </source>
</evidence>
<keyword evidence="9 12" id="KW-0472">Membrane</keyword>
<dbReference type="Pfam" id="PF14896">
    <property type="entry name" value="Arabino_trans_C"/>
    <property type="match status" value="1"/>
</dbReference>
<keyword evidence="8 12" id="KW-1133">Transmembrane helix</keyword>
<evidence type="ECO:0000313" key="17">
    <source>
        <dbReference type="Proteomes" id="UP000480222"/>
    </source>
</evidence>
<keyword evidence="10" id="KW-0961">Cell wall biogenesis/degradation</keyword>
<dbReference type="Gene3D" id="2.60.120.610">
    <property type="entry name" value="arabinofuranosyltransferase like domain"/>
    <property type="match status" value="1"/>
</dbReference>
<dbReference type="Pfam" id="PF04602">
    <property type="entry name" value="Arabinose_trans"/>
    <property type="match status" value="1"/>
</dbReference>
<dbReference type="InterPro" id="IPR027451">
    <property type="entry name" value="EmbABC_dom1"/>
</dbReference>
<dbReference type="Gene3D" id="2.60.120.940">
    <property type="entry name" value="EmbC, C-terminal domain, subdomain 2"/>
    <property type="match status" value="1"/>
</dbReference>
<dbReference type="InterPro" id="IPR042486">
    <property type="entry name" value="Arabino_trans_C_2"/>
</dbReference>
<feature type="domain" description="Arabinofuranosyltransferase central" evidence="13">
    <location>
        <begin position="199"/>
        <end position="668"/>
    </location>
</feature>
<keyword evidence="6 16" id="KW-0808">Transferase</keyword>
<name>A0A811G224_CORDP</name>
<reference evidence="16 17" key="1">
    <citation type="submission" date="2020-02" db="EMBL/GenBank/DDBJ databases">
        <authorList>
            <person name="Brisse S."/>
        </authorList>
    </citation>
    <scope>NUCLEOTIDE SEQUENCE [LARGE SCALE GENOMIC DNA]</scope>
    <source>
        <strain evidence="16">CIP107547</strain>
    </source>
</reference>
<comment type="similarity">
    <text evidence="3">Belongs to the emb family.</text>
</comment>
<evidence type="ECO:0000256" key="11">
    <source>
        <dbReference type="SAM" id="MobiDB-lite"/>
    </source>
</evidence>
<feature type="transmembrane region" description="Helical" evidence="12">
    <location>
        <begin position="550"/>
        <end position="570"/>
    </location>
</feature>
<evidence type="ECO:0000259" key="13">
    <source>
        <dbReference type="Pfam" id="PF04602"/>
    </source>
</evidence>
<dbReference type="GO" id="GO:0071766">
    <property type="term" value="P:Actinobacterium-type cell wall biogenesis"/>
    <property type="evidence" value="ECO:0007669"/>
    <property type="project" value="InterPro"/>
</dbReference>
<evidence type="ECO:0000256" key="10">
    <source>
        <dbReference type="ARBA" id="ARBA00023316"/>
    </source>
</evidence>
<feature type="transmembrane region" description="Helical" evidence="12">
    <location>
        <begin position="699"/>
        <end position="719"/>
    </location>
</feature>
<dbReference type="Gene3D" id="3.40.190.160">
    <property type="match status" value="1"/>
</dbReference>
<keyword evidence="4" id="KW-1003">Cell membrane</keyword>
<evidence type="ECO:0000256" key="5">
    <source>
        <dbReference type="ARBA" id="ARBA00022676"/>
    </source>
</evidence>
<dbReference type="AlphaFoldDB" id="A0A811G224"/>
<sequence>MTKPMNTNITGIKWAAILSGVIGFVLFIITPLMPVNQVQSSVSWPQNGSLNSVSAPLMSYTPISFDAKIPVASVDKLRKDQDLILGTLPANSEDAGARGLFVRANDDGLQITSHGELVLDLSKRELAQLPADATIAISSTEDETTAGIEGDDSTTETVERDVRPIIMGIYTELESNAAADLLNAGLNAHVEINSRFTSSPTLAKYASMWLGGLMLLISLISLGMLDRRDGATDIRFLNKGFFHPRPLDAIVGAILLVWYFIGANTSDDGFILTMARASSASDYMANYYRWFGVPESPFGAPYYDLLGLMSKVSTASIWMRLPSLISAIVIWLVLSREVLPRLGEKIAQRRVAQWTTAFVFLSFWLAYNNGLRPEPIIAAGTLLTWLSFEVAIATQRLLPAAIGTMLAAFTLACGPTGLMAVTAVLAGLSYLIRIVYRRLPYLNTGASKRSIAVSVMAMVAPFMAAGTAVFIAVFGDQTLRNVLESIHVRGDKGPALSWYNELVRYQVLMMQTVDGSFARRVGVFFTFVAAALVGATILRQGKVPGTNKGPVMRLMLVMVGTLFFMMFTPTKWTHHFGVWAGIAAALAGVGAVALSHIALRSPRARILLTGGILFVFAFALAGPNGWWYTSSYSIPWWDKTIQFHGIEASTVMLLLSLVVMAAGVLVSFHKDVAEEQAEARGEDPTMVNRPFRKQYFEGLAAAPIAILSIFAVAFSLASLTKGFIDQYPNYSVGLGNLRALKGDTCNLANDVLVETNTNESFLTPLTGTLGDSLTNDDVRGFDPNRISPWAFTPENRPEALGAANSTGDGSDTAAADSDASNTAAGADSDGSAAKADATSDNQEEAAKKKETHRADQGVNGSHSRLPFNLDYRTVPVLGSWTDGKQEIAEATSSWFKLPETNDNTPLVVVSAAGSIKHKDVNGIVENGQKIVLEYGRSNTGGSSGKAEKLGELDLLDSGIDSTWRNLRLPLSDIPNDADVIRIHAKDTSLDPDEWIAFTPPRVPTMDTLANQFPASTPGLLDWAVPLQFPCQRTFNHYAGVAEIPEYRISADAKGKQSGMNFQDFAGGGVTGIAETINSSYELPSYSKNDWVRDWGSIKMYKLRTNSRGEAPDVASVDTETITRSGLWYPGRMNIDTKVTKN</sequence>
<dbReference type="Pfam" id="PF17689">
    <property type="entry name" value="Arabino_trans_N"/>
    <property type="match status" value="1"/>
</dbReference>
<dbReference type="GO" id="GO:0005886">
    <property type="term" value="C:plasma membrane"/>
    <property type="evidence" value="ECO:0007669"/>
    <property type="project" value="UniProtKB-SubCell"/>
</dbReference>
<feature type="transmembrane region" description="Helical" evidence="12">
    <location>
        <begin position="205"/>
        <end position="225"/>
    </location>
</feature>
<gene>
    <name evidence="16" type="ORF">CIP107547_00254</name>
</gene>
<dbReference type="GO" id="GO:0052636">
    <property type="term" value="F:arabinosyltransferase activity"/>
    <property type="evidence" value="ECO:0007669"/>
    <property type="project" value="InterPro"/>
</dbReference>
<evidence type="ECO:0000256" key="9">
    <source>
        <dbReference type="ARBA" id="ARBA00023136"/>
    </source>
</evidence>
<evidence type="ECO:0000313" key="16">
    <source>
        <dbReference type="EMBL" id="CAB0581169.1"/>
    </source>
</evidence>
<keyword evidence="5" id="KW-0328">Glycosyltransferase</keyword>
<comment type="subcellular location">
    <subcellularLocation>
        <location evidence="2">Cell membrane</location>
        <topology evidence="2">Multi-pass membrane protein</topology>
    </subcellularLocation>
</comment>
<evidence type="ECO:0000256" key="2">
    <source>
        <dbReference type="ARBA" id="ARBA00004651"/>
    </source>
</evidence>
<organism evidence="16 17">
    <name type="scientific">Corynebacterium diphtheriae</name>
    <dbReference type="NCBI Taxonomy" id="1717"/>
    <lineage>
        <taxon>Bacteria</taxon>
        <taxon>Bacillati</taxon>
        <taxon>Actinomycetota</taxon>
        <taxon>Actinomycetes</taxon>
        <taxon>Mycobacteriales</taxon>
        <taxon>Corynebacteriaceae</taxon>
        <taxon>Corynebacterium</taxon>
    </lineage>
</organism>
<evidence type="ECO:0000259" key="14">
    <source>
        <dbReference type="Pfam" id="PF14896"/>
    </source>
</evidence>
<evidence type="ECO:0000259" key="15">
    <source>
        <dbReference type="Pfam" id="PF17689"/>
    </source>
</evidence>
<comment type="caution">
    <text evidence="16">The sequence shown here is derived from an EMBL/GenBank/DDBJ whole genome shotgun (WGS) entry which is preliminary data.</text>
</comment>
<feature type="compositionally biased region" description="Low complexity" evidence="11">
    <location>
        <begin position="805"/>
        <end position="840"/>
    </location>
</feature>
<feature type="transmembrane region" description="Helical" evidence="12">
    <location>
        <begin position="12"/>
        <end position="33"/>
    </location>
</feature>
<feature type="compositionally biased region" description="Basic and acidic residues" evidence="11">
    <location>
        <begin position="844"/>
        <end position="855"/>
    </location>
</feature>
<proteinExistence type="inferred from homology"/>
<feature type="transmembrane region" description="Helical" evidence="12">
    <location>
        <begin position="451"/>
        <end position="474"/>
    </location>
</feature>
<evidence type="ECO:0000256" key="3">
    <source>
        <dbReference type="ARBA" id="ARBA00008195"/>
    </source>
</evidence>
<evidence type="ECO:0000256" key="12">
    <source>
        <dbReference type="SAM" id="Phobius"/>
    </source>
</evidence>
<dbReference type="InterPro" id="IPR040920">
    <property type="entry name" value="Arabino_trans_N"/>
</dbReference>
<feature type="domain" description="Arabinosyltransferas concanavalin like" evidence="15">
    <location>
        <begin position="36"/>
        <end position="195"/>
    </location>
</feature>
<dbReference type="InterPro" id="IPR007680">
    <property type="entry name" value="Arabino_trans_central"/>
</dbReference>
<dbReference type="EMBL" id="CADDAV010000001">
    <property type="protein sequence ID" value="CAB0581169.1"/>
    <property type="molecule type" value="Genomic_DNA"/>
</dbReference>
<feature type="domain" description="Arabinosyltransferase C-terminal" evidence="14">
    <location>
        <begin position="717"/>
        <end position="1133"/>
    </location>
</feature>
<feature type="transmembrane region" description="Helical" evidence="12">
    <location>
        <begin position="317"/>
        <end position="339"/>
    </location>
</feature>
<evidence type="ECO:0000256" key="7">
    <source>
        <dbReference type="ARBA" id="ARBA00022692"/>
    </source>
</evidence>